<dbReference type="PANTHER" id="PTHR47522">
    <property type="entry name" value="SALVADOR FAMILY WW DOMAIN-CONTAINING PROTEIN 1"/>
    <property type="match status" value="1"/>
</dbReference>
<feature type="compositionally biased region" description="Basic and acidic residues" evidence="3">
    <location>
        <begin position="1"/>
        <end position="24"/>
    </location>
</feature>
<gene>
    <name evidence="5" type="ORF">B4U80_10579</name>
</gene>
<dbReference type="SMART" id="SM00456">
    <property type="entry name" value="WW"/>
    <property type="match status" value="2"/>
</dbReference>
<dbReference type="PROSITE" id="PS50020">
    <property type="entry name" value="WW_DOMAIN_2"/>
    <property type="match status" value="2"/>
</dbReference>
<dbReference type="GO" id="GO:0008285">
    <property type="term" value="P:negative regulation of cell population proliferation"/>
    <property type="evidence" value="ECO:0007669"/>
    <property type="project" value="TreeGrafter"/>
</dbReference>
<dbReference type="SUPFAM" id="SSF51045">
    <property type="entry name" value="WW domain"/>
    <property type="match status" value="2"/>
</dbReference>
<dbReference type="VEuPathDB" id="VectorBase:LDEU008463"/>
<proteinExistence type="predicted"/>
<accession>A0A443S7Q4</accession>
<dbReference type="FunFam" id="2.20.70.10:FF:000035">
    <property type="entry name" value="Salvador homolog 1 (Drosophila)"/>
    <property type="match status" value="1"/>
</dbReference>
<dbReference type="Pfam" id="PF00397">
    <property type="entry name" value="WW"/>
    <property type="match status" value="2"/>
</dbReference>
<dbReference type="InterPro" id="IPR030030">
    <property type="entry name" value="Sav"/>
</dbReference>
<dbReference type="EMBL" id="NCKV01006204">
    <property type="protein sequence ID" value="RWS23578.1"/>
    <property type="molecule type" value="Genomic_DNA"/>
</dbReference>
<feature type="region of interest" description="Disordered" evidence="3">
    <location>
        <begin position="1"/>
        <end position="30"/>
    </location>
</feature>
<evidence type="ECO:0000256" key="1">
    <source>
        <dbReference type="ARBA" id="ARBA00022553"/>
    </source>
</evidence>
<dbReference type="AlphaFoldDB" id="A0A443S7Q4"/>
<keyword evidence="2" id="KW-0677">Repeat</keyword>
<reference evidence="5 6" key="1">
    <citation type="journal article" date="2018" name="Gigascience">
        <title>Genomes of trombidid mites reveal novel predicted allergens and laterally-transferred genes associated with secondary metabolism.</title>
        <authorList>
            <person name="Dong X."/>
            <person name="Chaisiri K."/>
            <person name="Xia D."/>
            <person name="Armstrong S.D."/>
            <person name="Fang Y."/>
            <person name="Donnelly M.J."/>
            <person name="Kadowaki T."/>
            <person name="McGarry J.W."/>
            <person name="Darby A.C."/>
            <person name="Makepeace B.L."/>
        </authorList>
    </citation>
    <scope>NUCLEOTIDE SEQUENCE [LARGE SCALE GENOMIC DNA]</scope>
    <source>
        <strain evidence="5">UoL-UT</strain>
    </source>
</reference>
<dbReference type="InterPro" id="IPR036020">
    <property type="entry name" value="WW_dom_sf"/>
</dbReference>
<dbReference type="InterPro" id="IPR001202">
    <property type="entry name" value="WW_dom"/>
</dbReference>
<organism evidence="5 6">
    <name type="scientific">Leptotrombidium deliense</name>
    <dbReference type="NCBI Taxonomy" id="299467"/>
    <lineage>
        <taxon>Eukaryota</taxon>
        <taxon>Metazoa</taxon>
        <taxon>Ecdysozoa</taxon>
        <taxon>Arthropoda</taxon>
        <taxon>Chelicerata</taxon>
        <taxon>Arachnida</taxon>
        <taxon>Acari</taxon>
        <taxon>Acariformes</taxon>
        <taxon>Trombidiformes</taxon>
        <taxon>Prostigmata</taxon>
        <taxon>Anystina</taxon>
        <taxon>Parasitengona</taxon>
        <taxon>Trombiculoidea</taxon>
        <taxon>Trombiculidae</taxon>
        <taxon>Leptotrombidium</taxon>
    </lineage>
</organism>
<dbReference type="GO" id="GO:0043065">
    <property type="term" value="P:positive regulation of apoptotic process"/>
    <property type="evidence" value="ECO:0007669"/>
    <property type="project" value="TreeGrafter"/>
</dbReference>
<dbReference type="OrthoDB" id="5339429at2759"/>
<dbReference type="Gene3D" id="2.20.70.10">
    <property type="match status" value="2"/>
</dbReference>
<evidence type="ECO:0000313" key="5">
    <source>
        <dbReference type="EMBL" id="RWS23578.1"/>
    </source>
</evidence>
<evidence type="ECO:0000259" key="4">
    <source>
        <dbReference type="PROSITE" id="PS50020"/>
    </source>
</evidence>
<dbReference type="CDD" id="cd00201">
    <property type="entry name" value="WW"/>
    <property type="match status" value="2"/>
</dbReference>
<feature type="region of interest" description="Disordered" evidence="3">
    <location>
        <begin position="183"/>
        <end position="204"/>
    </location>
</feature>
<dbReference type="GO" id="GO:0006915">
    <property type="term" value="P:apoptotic process"/>
    <property type="evidence" value="ECO:0007669"/>
    <property type="project" value="InterPro"/>
</dbReference>
<dbReference type="STRING" id="299467.A0A443S7Q4"/>
<protein>
    <submittedName>
        <fullName evidence="5">Protein salvador 1-like protein</fullName>
    </submittedName>
</protein>
<dbReference type="Proteomes" id="UP000288716">
    <property type="component" value="Unassembled WGS sequence"/>
</dbReference>
<feature type="domain" description="WW" evidence="4">
    <location>
        <begin position="250"/>
        <end position="283"/>
    </location>
</feature>
<feature type="domain" description="WW" evidence="4">
    <location>
        <begin position="285"/>
        <end position="318"/>
    </location>
</feature>
<evidence type="ECO:0000313" key="6">
    <source>
        <dbReference type="Proteomes" id="UP000288716"/>
    </source>
</evidence>
<evidence type="ECO:0000256" key="3">
    <source>
        <dbReference type="SAM" id="MobiDB-lite"/>
    </source>
</evidence>
<name>A0A443S7Q4_9ACAR</name>
<comment type="caution">
    <text evidence="5">The sequence shown here is derived from an EMBL/GenBank/DDBJ whole genome shotgun (WGS) entry which is preliminary data.</text>
</comment>
<dbReference type="GO" id="GO:0060090">
    <property type="term" value="F:molecular adaptor activity"/>
    <property type="evidence" value="ECO:0007669"/>
    <property type="project" value="InterPro"/>
</dbReference>
<keyword evidence="6" id="KW-1185">Reference proteome</keyword>
<sequence>MLSRKKDLKDERGVEGKYVKKDTPPHIPIINVWTTGKTTTRNEAKEKKKEGNSIECGEQWHSSEAAPSLPKTLTEKCAKAKASQHNFQQEHQQLQNRTSFVGQSLEENVGMNELRKKTGELLHDENHQIQLYHQQIRQQYAQQEKQNLIYNKCDETGFITRISQSNSLSNPNYVNTVYQQTLNSNSSSNSPTQVTLSASHSHSSGSQFQMSSTFIAKASSGHFHADIENEFTSGTVSASANSFNQSSEELPLPPGWSIDYTMRGKKYFIDHNTKTTHWSHPLEKEGLPTGWERVESPVHGVYYVNHITRQAQYEHPCATQYGQLASNSSAAAMEILPLPQPTFHQHNVWVPPNPYLTEEIPHWLSVYSCAPVELDHKLKVCFFLSSSV</sequence>
<keyword evidence="1" id="KW-0597">Phosphoprotein</keyword>
<dbReference type="PANTHER" id="PTHR47522:SF2">
    <property type="entry name" value="PROTEIN SALVADOR HOMOLOG 1"/>
    <property type="match status" value="1"/>
</dbReference>
<dbReference type="GO" id="GO:0005829">
    <property type="term" value="C:cytosol"/>
    <property type="evidence" value="ECO:0007669"/>
    <property type="project" value="TreeGrafter"/>
</dbReference>
<dbReference type="GO" id="GO:0035329">
    <property type="term" value="P:hippo signaling"/>
    <property type="evidence" value="ECO:0007669"/>
    <property type="project" value="InterPro"/>
</dbReference>
<evidence type="ECO:0000256" key="2">
    <source>
        <dbReference type="ARBA" id="ARBA00022737"/>
    </source>
</evidence>